<keyword evidence="5" id="KW-1185">Reference proteome</keyword>
<evidence type="ECO:0000256" key="1">
    <source>
        <dbReference type="ARBA" id="ARBA00022729"/>
    </source>
</evidence>
<keyword evidence="1" id="KW-0732">Signal</keyword>
<dbReference type="InterPro" id="IPR004843">
    <property type="entry name" value="Calcineurin-like_PHP"/>
</dbReference>
<gene>
    <name evidence="4" type="ORF">MXD59_01240</name>
</gene>
<dbReference type="Pfam" id="PF00149">
    <property type="entry name" value="Metallophos"/>
    <property type="match status" value="1"/>
</dbReference>
<evidence type="ECO:0000259" key="3">
    <source>
        <dbReference type="Pfam" id="PF00149"/>
    </source>
</evidence>
<proteinExistence type="predicted"/>
<comment type="caution">
    <text evidence="4">The sequence shown here is derived from an EMBL/GenBank/DDBJ whole genome shotgun (WGS) entry which is preliminary data.</text>
</comment>
<dbReference type="InterPro" id="IPR039331">
    <property type="entry name" value="PAPs-like"/>
</dbReference>
<dbReference type="Gene3D" id="3.60.21.10">
    <property type="match status" value="1"/>
</dbReference>
<dbReference type="SUPFAM" id="SSF49363">
    <property type="entry name" value="Purple acid phosphatase, N-terminal domain"/>
    <property type="match status" value="1"/>
</dbReference>
<dbReference type="EMBL" id="JALKFT010000001">
    <property type="protein sequence ID" value="MCK9874419.1"/>
    <property type="molecule type" value="Genomic_DNA"/>
</dbReference>
<dbReference type="Proteomes" id="UP001201873">
    <property type="component" value="Unassembled WGS sequence"/>
</dbReference>
<evidence type="ECO:0000256" key="2">
    <source>
        <dbReference type="SAM" id="MobiDB-lite"/>
    </source>
</evidence>
<dbReference type="SUPFAM" id="SSF56300">
    <property type="entry name" value="Metallo-dependent phosphatases"/>
    <property type="match status" value="1"/>
</dbReference>
<organism evidence="4 5">
    <name type="scientific">Frankia umida</name>
    <dbReference type="NCBI Taxonomy" id="573489"/>
    <lineage>
        <taxon>Bacteria</taxon>
        <taxon>Bacillati</taxon>
        <taxon>Actinomycetota</taxon>
        <taxon>Actinomycetes</taxon>
        <taxon>Frankiales</taxon>
        <taxon>Frankiaceae</taxon>
        <taxon>Frankia</taxon>
    </lineage>
</organism>
<accession>A0ABT0JSU9</accession>
<feature type="compositionally biased region" description="Gly residues" evidence="2">
    <location>
        <begin position="24"/>
        <end position="34"/>
    </location>
</feature>
<feature type="domain" description="Calcineurin-like phosphoesterase" evidence="3">
    <location>
        <begin position="160"/>
        <end position="344"/>
    </location>
</feature>
<dbReference type="InterPro" id="IPR029052">
    <property type="entry name" value="Metallo-depent_PP-like"/>
</dbReference>
<evidence type="ECO:0000313" key="4">
    <source>
        <dbReference type="EMBL" id="MCK9874419.1"/>
    </source>
</evidence>
<dbReference type="InterPro" id="IPR008963">
    <property type="entry name" value="Purple_acid_Pase-like_N"/>
</dbReference>
<feature type="region of interest" description="Disordered" evidence="2">
    <location>
        <begin position="1"/>
        <end position="39"/>
    </location>
</feature>
<sequence>MVISWLAPATPGADATETTNTGTGTTGSGSGSGSGTPSIRYARVRGTATGPVPDQPAPARTVTAHSRSYRDAHTGLEVQVHHATLRGLLPDTIYSYTILEDAGCPADAAGSGSGSATGQFRTAPAGRAPFSFAFLADQGTDRPGDPFGSPAAGYTVAAIERHAPMFTVVGGDLSYANIRDNPVRTWSDWFEMISSSAASRPWLPCLGNHEIERGNGVLGVAAYQTYFQLPEHGDESYLAGLWYAITVGSVRLVVLAADDVCLQEGSPVHLHGFSAGRQTSWLARTLAQARADPGIDWVVVVMHQTIMSTSASHHGADLGIRAAWRPLFDQFDVDLVLHGHEHHYERSHPVRGHVPGSPTQIPLPVPNRTAQVGAPTELGVPDGDVVDATAGTVHLLVGTGGSGSPTAGDLLDPPAGRVIVDLRDPEPGRRRRRPVHAVEPADWLAFRASDHPYAFALVDVDPGEPGGSTRLRISVLDSSSPNPDQVPIDRVTLVRPRADR</sequence>
<reference evidence="4 5" key="1">
    <citation type="submission" date="2022-04" db="EMBL/GenBank/DDBJ databases">
        <title>Genome diversity in the genus Frankia.</title>
        <authorList>
            <person name="Carlos-Shanley C."/>
            <person name="Hahn D."/>
        </authorList>
    </citation>
    <scope>NUCLEOTIDE SEQUENCE [LARGE SCALE GENOMIC DNA]</scope>
    <source>
        <strain evidence="4 5">Ag45/Mut15</strain>
    </source>
</reference>
<dbReference type="PANTHER" id="PTHR22953:SF153">
    <property type="entry name" value="PURPLE ACID PHOSPHATASE"/>
    <property type="match status" value="1"/>
</dbReference>
<name>A0ABT0JSU9_9ACTN</name>
<evidence type="ECO:0000313" key="5">
    <source>
        <dbReference type="Proteomes" id="UP001201873"/>
    </source>
</evidence>
<dbReference type="PANTHER" id="PTHR22953">
    <property type="entry name" value="ACID PHOSPHATASE RELATED"/>
    <property type="match status" value="1"/>
</dbReference>
<protein>
    <submittedName>
        <fullName evidence="4">Metallophosphoesterase family protein</fullName>
    </submittedName>
</protein>